<organism evidence="10 11">
    <name type="scientific">Daucus carota subsp. sativus</name>
    <name type="common">Carrot</name>
    <dbReference type="NCBI Taxonomy" id="79200"/>
    <lineage>
        <taxon>Eukaryota</taxon>
        <taxon>Viridiplantae</taxon>
        <taxon>Streptophyta</taxon>
        <taxon>Embryophyta</taxon>
        <taxon>Tracheophyta</taxon>
        <taxon>Spermatophyta</taxon>
        <taxon>Magnoliopsida</taxon>
        <taxon>eudicotyledons</taxon>
        <taxon>Gunneridae</taxon>
        <taxon>Pentapetalae</taxon>
        <taxon>asterids</taxon>
        <taxon>campanulids</taxon>
        <taxon>Apiales</taxon>
        <taxon>Apiaceae</taxon>
        <taxon>Apioideae</taxon>
        <taxon>Scandiceae</taxon>
        <taxon>Daucinae</taxon>
        <taxon>Daucus</taxon>
        <taxon>Daucus sect. Daucus</taxon>
    </lineage>
</organism>
<gene>
    <name evidence="10" type="ORF">DCAR_0206899</name>
</gene>
<evidence type="ECO:0000256" key="4">
    <source>
        <dbReference type="ARBA" id="ARBA00022771"/>
    </source>
</evidence>
<keyword evidence="11" id="KW-1185">Reference proteome</keyword>
<dbReference type="GO" id="GO:0008270">
    <property type="term" value="F:zinc ion binding"/>
    <property type="evidence" value="ECO:0007669"/>
    <property type="project" value="UniProtKB-KW"/>
</dbReference>
<keyword evidence="5" id="KW-0862">Zinc</keyword>
<evidence type="ECO:0000313" key="11">
    <source>
        <dbReference type="Proteomes" id="UP000077755"/>
    </source>
</evidence>
<keyword evidence="8" id="KW-0539">Nucleus</keyword>
<dbReference type="OMA" id="MEMEFMA"/>
<evidence type="ECO:0000313" key="10">
    <source>
        <dbReference type="EMBL" id="WOG87668.1"/>
    </source>
</evidence>
<evidence type="ECO:0000256" key="7">
    <source>
        <dbReference type="ARBA" id="ARBA00023163"/>
    </source>
</evidence>
<evidence type="ECO:0000256" key="8">
    <source>
        <dbReference type="ARBA" id="ARBA00023242"/>
    </source>
</evidence>
<dbReference type="SMART" id="SM00355">
    <property type="entry name" value="ZnF_C2H2"/>
    <property type="match status" value="2"/>
</dbReference>
<dbReference type="GO" id="GO:0005634">
    <property type="term" value="C:nucleus"/>
    <property type="evidence" value="ECO:0007669"/>
    <property type="project" value="UniProtKB-SubCell"/>
</dbReference>
<proteinExistence type="predicted"/>
<sequence length="205" mass="22665">MRPIDGDHIIRGKRTKRSRQSSSSSSLESLREDEDLAKCLIMLARSGSLEKPNSRVEKAEFCFYECKTCKKCFSSFQALGGHRASHKKPKTGDKHVGMTSDFEDVENAVSGVVSVGDVKAKVHECLVCGSEFGSGQALGGHMRRHRSNNTTTTADSATKMMSIDGKVRNVLELDLNLPAPEDQHMDSRFIFSYPCQAPTLIDCQY</sequence>
<dbReference type="AlphaFoldDB" id="A0A166DI64"/>
<dbReference type="Gramene" id="KZN05291">
    <property type="protein sequence ID" value="KZN05291"/>
    <property type="gene ID" value="DCAR_006128"/>
</dbReference>
<evidence type="ECO:0000256" key="5">
    <source>
        <dbReference type="ARBA" id="ARBA00022833"/>
    </source>
</evidence>
<dbReference type="PANTHER" id="PTHR26374:SF456">
    <property type="entry name" value="ZINC FINGER PROTEIN ZAT5-LIKE"/>
    <property type="match status" value="1"/>
</dbReference>
<feature type="region of interest" description="Disordered" evidence="9">
    <location>
        <begin position="1"/>
        <end position="29"/>
    </location>
</feature>
<dbReference type="KEGG" id="dcr:108208376"/>
<evidence type="ECO:0000256" key="1">
    <source>
        <dbReference type="ARBA" id="ARBA00004123"/>
    </source>
</evidence>
<feature type="compositionally biased region" description="Basic and acidic residues" evidence="9">
    <location>
        <begin position="1"/>
        <end position="10"/>
    </location>
</feature>
<evidence type="ECO:0000256" key="2">
    <source>
        <dbReference type="ARBA" id="ARBA00022723"/>
    </source>
</evidence>
<dbReference type="Gene3D" id="3.30.160.60">
    <property type="entry name" value="Classic Zinc Finger"/>
    <property type="match status" value="1"/>
</dbReference>
<dbReference type="PANTHER" id="PTHR26374">
    <property type="entry name" value="ZINC FINGER PROTEIN ZAT5"/>
    <property type="match status" value="1"/>
</dbReference>
<dbReference type="InterPro" id="IPR013087">
    <property type="entry name" value="Znf_C2H2_type"/>
</dbReference>
<evidence type="ECO:0000256" key="3">
    <source>
        <dbReference type="ARBA" id="ARBA00022737"/>
    </source>
</evidence>
<name>A0A166DI64_DAUCS</name>
<keyword evidence="7" id="KW-0804">Transcription</keyword>
<dbReference type="SUPFAM" id="SSF57667">
    <property type="entry name" value="beta-beta-alpha zinc fingers"/>
    <property type="match status" value="1"/>
</dbReference>
<accession>A0A166DI64</accession>
<reference evidence="10" key="1">
    <citation type="journal article" date="2016" name="Nat. Genet.">
        <title>A high-quality carrot genome assembly provides new insights into carotenoid accumulation and asterid genome evolution.</title>
        <authorList>
            <person name="Iorizzo M."/>
            <person name="Ellison S."/>
            <person name="Senalik D."/>
            <person name="Zeng P."/>
            <person name="Satapoomin P."/>
            <person name="Huang J."/>
            <person name="Bowman M."/>
            <person name="Iovene M."/>
            <person name="Sanseverino W."/>
            <person name="Cavagnaro P."/>
            <person name="Yildiz M."/>
            <person name="Macko-Podgorni A."/>
            <person name="Moranska E."/>
            <person name="Grzebelus E."/>
            <person name="Grzebelus D."/>
            <person name="Ashrafi H."/>
            <person name="Zheng Z."/>
            <person name="Cheng S."/>
            <person name="Spooner D."/>
            <person name="Van Deynze A."/>
            <person name="Simon P."/>
        </authorList>
    </citation>
    <scope>NUCLEOTIDE SEQUENCE</scope>
    <source>
        <tissue evidence="10">Leaf</tissue>
    </source>
</reference>
<keyword evidence="3" id="KW-0677">Repeat</keyword>
<keyword evidence="6" id="KW-0805">Transcription regulation</keyword>
<comment type="subcellular location">
    <subcellularLocation>
        <location evidence="1">Nucleus</location>
    </subcellularLocation>
</comment>
<keyword evidence="4" id="KW-0863">Zinc-finger</keyword>
<dbReference type="InterPro" id="IPR036236">
    <property type="entry name" value="Znf_C2H2_sf"/>
</dbReference>
<dbReference type="EMBL" id="CP093344">
    <property type="protein sequence ID" value="WOG87668.1"/>
    <property type="molecule type" value="Genomic_DNA"/>
</dbReference>
<dbReference type="Proteomes" id="UP000077755">
    <property type="component" value="Chromosome 2"/>
</dbReference>
<protein>
    <submittedName>
        <fullName evidence="10">Uncharacterized protein</fullName>
    </submittedName>
</protein>
<dbReference type="OrthoDB" id="6077919at2759"/>
<evidence type="ECO:0000256" key="6">
    <source>
        <dbReference type="ARBA" id="ARBA00023015"/>
    </source>
</evidence>
<reference evidence="10" key="2">
    <citation type="submission" date="2022-03" db="EMBL/GenBank/DDBJ databases">
        <title>Draft title - Genomic analysis of global carrot germplasm unveils the trajectory of domestication and the origin of high carotenoid orange carrot.</title>
        <authorList>
            <person name="Iorizzo M."/>
            <person name="Ellison S."/>
            <person name="Senalik D."/>
            <person name="Macko-Podgorni A."/>
            <person name="Grzebelus D."/>
            <person name="Bostan H."/>
            <person name="Rolling W."/>
            <person name="Curaba J."/>
            <person name="Simon P."/>
        </authorList>
    </citation>
    <scope>NUCLEOTIDE SEQUENCE</scope>
    <source>
        <tissue evidence="10">Leaf</tissue>
    </source>
</reference>
<dbReference type="PROSITE" id="PS00028">
    <property type="entry name" value="ZINC_FINGER_C2H2_1"/>
    <property type="match status" value="2"/>
</dbReference>
<dbReference type="Pfam" id="PF13912">
    <property type="entry name" value="zf-C2H2_6"/>
    <property type="match status" value="2"/>
</dbReference>
<keyword evidence="2" id="KW-0479">Metal-binding</keyword>
<evidence type="ECO:0000256" key="9">
    <source>
        <dbReference type="SAM" id="MobiDB-lite"/>
    </source>
</evidence>
<dbReference type="PROSITE" id="PS50157">
    <property type="entry name" value="ZINC_FINGER_C2H2_2"/>
    <property type="match status" value="2"/>
</dbReference>